<dbReference type="AlphaFoldDB" id="A0A2Z6Q9F0"/>
<feature type="region of interest" description="Disordered" evidence="1">
    <location>
        <begin position="91"/>
        <end position="143"/>
    </location>
</feature>
<proteinExistence type="predicted"/>
<evidence type="ECO:0000313" key="3">
    <source>
        <dbReference type="EMBL" id="GES81275.1"/>
    </source>
</evidence>
<dbReference type="Proteomes" id="UP000615446">
    <property type="component" value="Unassembled WGS sequence"/>
</dbReference>
<evidence type="ECO:0000313" key="2">
    <source>
        <dbReference type="EMBL" id="GBB86773.1"/>
    </source>
</evidence>
<evidence type="ECO:0000256" key="1">
    <source>
        <dbReference type="SAM" id="MobiDB-lite"/>
    </source>
</evidence>
<sequence>MANPIESPLENQLNHTENTEISNNIDSSNNQNIQTCTEIPINNGKISLGSIKTVFHKFFKDDNILNYSPKDIEGKLWSLLMEENYKPSPETIQSVRHLPGDAVPITDQSTDKSEQNSNELSTKDKKEKNDKEPKESKELKESKDLKEKLKEKDKELKEFKEKEKEYEKILQKCRDNENQLRENYMKHIKSIENKARENEEAWANVMNQLNSENSKLNSDISKLKQINNAWSESCAQLDEQLKNKKKELSDLYKKNEELKNEASQYQSALGDARNYRLGDNDANNPTQLTREIGIIQDKINEFCKLKGGVEINEQNLARLLSERFNCKYETGDKVLPKAALQRVIIEKIIARTIEYMSKGSQLEMNDNKIVNKYLELDFLNSTNNYLSKINTLIKLRTGTDEVSFAAPKKIHQLVYAVLGDRGFGLSNDRGEHEFVQELKDEIIDFMSQFRKIKKADKKKENEDMLADIIRNVIKMFIFRIKVLEPPAELIWIEKDAKVDATLMEVGSLEDDNYDDWVVNLCSFPLICVNPNSETDRKVLVPAKILGIKIEQKSSLSKMKNFFISKPQQSGTDEVVKPTKKNSVDS</sequence>
<feature type="compositionally biased region" description="Basic and acidic residues" evidence="1">
    <location>
        <begin position="121"/>
        <end position="143"/>
    </location>
</feature>
<evidence type="ECO:0000313" key="4">
    <source>
        <dbReference type="Proteomes" id="UP000247702"/>
    </source>
</evidence>
<accession>A0A2Z6Q9F0</accession>
<reference evidence="3" key="2">
    <citation type="submission" date="2019-10" db="EMBL/GenBank/DDBJ databases">
        <title>Conservation and host-specific expression of non-tandemly repeated heterogenous ribosome RNA gene in arbuscular mycorrhizal fungi.</title>
        <authorList>
            <person name="Maeda T."/>
            <person name="Kobayashi Y."/>
            <person name="Nakagawa T."/>
            <person name="Ezawa T."/>
            <person name="Yamaguchi K."/>
            <person name="Bino T."/>
            <person name="Nishimoto Y."/>
            <person name="Shigenobu S."/>
            <person name="Kawaguchi M."/>
        </authorList>
    </citation>
    <scope>NUCLEOTIDE SEQUENCE</scope>
    <source>
        <strain evidence="3">HR1</strain>
    </source>
</reference>
<gene>
    <name evidence="3" type="ORF">RCL2_000852500</name>
    <name evidence="2" type="ORF">RclHR1_01320008</name>
</gene>
<organism evidence="2 4">
    <name type="scientific">Rhizophagus clarus</name>
    <dbReference type="NCBI Taxonomy" id="94130"/>
    <lineage>
        <taxon>Eukaryota</taxon>
        <taxon>Fungi</taxon>
        <taxon>Fungi incertae sedis</taxon>
        <taxon>Mucoromycota</taxon>
        <taxon>Glomeromycotina</taxon>
        <taxon>Glomeromycetes</taxon>
        <taxon>Glomerales</taxon>
        <taxon>Glomeraceae</taxon>
        <taxon>Rhizophagus</taxon>
    </lineage>
</organism>
<name>A0A2Z6Q9F0_9GLOM</name>
<keyword evidence="4" id="KW-1185">Reference proteome</keyword>
<dbReference type="EMBL" id="BLAL01000054">
    <property type="protein sequence ID" value="GES81275.1"/>
    <property type="molecule type" value="Genomic_DNA"/>
</dbReference>
<dbReference type="OrthoDB" id="2428093at2759"/>
<comment type="caution">
    <text evidence="2">The sequence shown here is derived from an EMBL/GenBank/DDBJ whole genome shotgun (WGS) entry which is preliminary data.</text>
</comment>
<dbReference type="Proteomes" id="UP000247702">
    <property type="component" value="Unassembled WGS sequence"/>
</dbReference>
<reference evidence="2 4" key="1">
    <citation type="submission" date="2017-11" db="EMBL/GenBank/DDBJ databases">
        <title>The genome of Rhizophagus clarus HR1 reveals common genetic basis of auxotrophy among arbuscular mycorrhizal fungi.</title>
        <authorList>
            <person name="Kobayashi Y."/>
        </authorList>
    </citation>
    <scope>NUCLEOTIDE SEQUENCE [LARGE SCALE GENOMIC DNA]</scope>
    <source>
        <strain evidence="2 4">HR1</strain>
    </source>
</reference>
<protein>
    <submittedName>
        <fullName evidence="2">Uncharacterized protein</fullName>
    </submittedName>
</protein>
<dbReference type="EMBL" id="BEXD01000358">
    <property type="protein sequence ID" value="GBB86773.1"/>
    <property type="molecule type" value="Genomic_DNA"/>
</dbReference>